<organism evidence="2 3">
    <name type="scientific">Raineya orbicola</name>
    <dbReference type="NCBI Taxonomy" id="2016530"/>
    <lineage>
        <taxon>Bacteria</taxon>
        <taxon>Pseudomonadati</taxon>
        <taxon>Bacteroidota</taxon>
        <taxon>Cytophagia</taxon>
        <taxon>Cytophagales</taxon>
        <taxon>Raineyaceae</taxon>
        <taxon>Raineya</taxon>
    </lineage>
</organism>
<feature type="chain" id="PRO_5015001421" description="MetA-pathway of phenol degradation" evidence="1">
    <location>
        <begin position="20"/>
        <end position="250"/>
    </location>
</feature>
<feature type="signal peptide" evidence="1">
    <location>
        <begin position="1"/>
        <end position="19"/>
    </location>
</feature>
<gene>
    <name evidence="2" type="ORF">Rain11_0529</name>
</gene>
<name>A0A2N3IJG4_9BACT</name>
<dbReference type="Proteomes" id="UP000233387">
    <property type="component" value="Unassembled WGS sequence"/>
</dbReference>
<dbReference type="RefSeq" id="WP_101357786.1">
    <property type="nucleotide sequence ID" value="NZ_NKXO01000006.1"/>
</dbReference>
<evidence type="ECO:0000256" key="1">
    <source>
        <dbReference type="SAM" id="SignalP"/>
    </source>
</evidence>
<keyword evidence="1" id="KW-0732">Signal</keyword>
<keyword evidence="3" id="KW-1185">Reference proteome</keyword>
<proteinExistence type="predicted"/>
<dbReference type="EMBL" id="NKXO01000006">
    <property type="protein sequence ID" value="PKQ70446.1"/>
    <property type="molecule type" value="Genomic_DNA"/>
</dbReference>
<comment type="caution">
    <text evidence="2">The sequence shown here is derived from an EMBL/GenBank/DDBJ whole genome shotgun (WGS) entry which is preliminary data.</text>
</comment>
<evidence type="ECO:0000313" key="3">
    <source>
        <dbReference type="Proteomes" id="UP000233387"/>
    </source>
</evidence>
<reference evidence="2 3" key="1">
    <citation type="submission" date="2017-06" db="EMBL/GenBank/DDBJ databases">
        <title>Raineya orbicola gen. nov., sp. nov. a slightly thermophilic bacterium of the phylum Bacteroidetes and the description of Raineyaceae fam. nov.</title>
        <authorList>
            <person name="Albuquerque L."/>
            <person name="Polonia A.R.M."/>
            <person name="Barroso C."/>
            <person name="Froufe H.J.C."/>
            <person name="Lage O."/>
            <person name="Lobo-Da-Cunha A."/>
            <person name="Egas C."/>
            <person name="Da Costa M.S."/>
        </authorList>
    </citation>
    <scope>NUCLEOTIDE SEQUENCE [LARGE SCALE GENOMIC DNA]</scope>
    <source>
        <strain evidence="2 3">SPSPC-11</strain>
    </source>
</reference>
<accession>A0A2N3IJG4</accession>
<evidence type="ECO:0008006" key="4">
    <source>
        <dbReference type="Google" id="ProtNLM"/>
    </source>
</evidence>
<dbReference type="OrthoDB" id="9255899at2"/>
<sequence>MKRGVLCWFLLCKCLVLQAQQTFFTIPSGEITHRGKHFYQIQNNFWHIHSAQTQFDFDYGIGHHWELGFNIDTDLSWRKNSRFLIIEDTVGLEAVTPLLLFNMQKGVPILPHPKLRINIGTQMGTNLINEGEWHWAYKFYTMLASEFMKDWHINAGAYIANGAFTGQGNIWGFFAGVEIPFSERWALMSDATFANTSNSIASLGISFNPTSRIQVCLGGITTTPANPFRQTGVILEISFFGWDFWDKNED</sequence>
<dbReference type="AlphaFoldDB" id="A0A2N3IJG4"/>
<evidence type="ECO:0000313" key="2">
    <source>
        <dbReference type="EMBL" id="PKQ70446.1"/>
    </source>
</evidence>
<protein>
    <recommendedName>
        <fullName evidence="4">MetA-pathway of phenol degradation</fullName>
    </recommendedName>
</protein>